<feature type="domain" description="HD" evidence="1">
    <location>
        <begin position="56"/>
        <end position="171"/>
    </location>
</feature>
<dbReference type="PANTHER" id="PTHR40517:SF1">
    <property type="entry name" value="METAL-DEPENDENT PHOSPHOHYDROLASE, HD SUPERFAMILY-RELATED"/>
    <property type="match status" value="1"/>
</dbReference>
<gene>
    <name evidence="2" type="ORF">AC482_03805</name>
</gene>
<protein>
    <submittedName>
        <fullName evidence="2">Phosphohydrolase</fullName>
    </submittedName>
</protein>
<keyword evidence="2" id="KW-0378">Hydrolase</keyword>
<dbReference type="PROSITE" id="PS51831">
    <property type="entry name" value="HD"/>
    <property type="match status" value="1"/>
</dbReference>
<dbReference type="InterPro" id="IPR003607">
    <property type="entry name" value="HD/PDEase_dom"/>
</dbReference>
<name>A0A0M0BPI8_9ARCH</name>
<dbReference type="CDD" id="cd00077">
    <property type="entry name" value="HDc"/>
    <property type="match status" value="1"/>
</dbReference>
<dbReference type="AlphaFoldDB" id="A0A0M0BPI8"/>
<evidence type="ECO:0000313" key="2">
    <source>
        <dbReference type="EMBL" id="KON30462.1"/>
    </source>
</evidence>
<dbReference type="PANTHER" id="PTHR40517">
    <property type="entry name" value="METAL-DEPENDENT PHOSPHOHYDROLASE, HD SUPERFAMILY-RELATED"/>
    <property type="match status" value="1"/>
</dbReference>
<dbReference type="GO" id="GO:0016787">
    <property type="term" value="F:hydrolase activity"/>
    <property type="evidence" value="ECO:0007669"/>
    <property type="project" value="UniProtKB-KW"/>
</dbReference>
<dbReference type="Proteomes" id="UP000037210">
    <property type="component" value="Unassembled WGS sequence"/>
</dbReference>
<organism evidence="2 3">
    <name type="scientific">miscellaneous Crenarchaeota group-15 archaeon DG-45</name>
    <dbReference type="NCBI Taxonomy" id="1685127"/>
    <lineage>
        <taxon>Archaea</taxon>
        <taxon>Candidatus Bathyarchaeota</taxon>
        <taxon>MCG-15</taxon>
    </lineage>
</organism>
<evidence type="ECO:0000313" key="3">
    <source>
        <dbReference type="Proteomes" id="UP000037210"/>
    </source>
</evidence>
<comment type="caution">
    <text evidence="2">The sequence shown here is derived from an EMBL/GenBank/DDBJ whole genome shotgun (WGS) entry which is preliminary data.</text>
</comment>
<dbReference type="SMART" id="SM00471">
    <property type="entry name" value="HDc"/>
    <property type="match status" value="1"/>
</dbReference>
<reference evidence="2 3" key="1">
    <citation type="submission" date="2015-06" db="EMBL/GenBank/DDBJ databases">
        <title>New insights into the roles of widespread benthic archaea in carbon and nitrogen cycling.</title>
        <authorList>
            <person name="Lazar C.S."/>
            <person name="Baker B.J."/>
            <person name="Seitz K.W."/>
            <person name="Hyde A.S."/>
            <person name="Dick G.J."/>
            <person name="Hinrichs K.-U."/>
            <person name="Teske A.P."/>
        </authorList>
    </citation>
    <scope>NUCLEOTIDE SEQUENCE [LARGE SCALE GENOMIC DNA]</scope>
    <source>
        <strain evidence="2">DG-45</strain>
    </source>
</reference>
<sequence length="259" mass="27779">MSSVLSIPTRGNEKLEALLGLVDGDAELRTLWRCANVLAIDRLGFNDHGPVHVKIVANRALKLLRMLVERGVDPSIKANYGMAVEDGEVVVVLASILHDLGMAVVRDDHEVYGVPLALGVLRRLLPACYGQEEATIVASEVLHAVVSHHAPGRPLTVEAGIVKVADALDMEGGRARIPFEAGKVDIHSVSALSIEKVSLEEGGEKPITIRIEMSNPAGIFQVDNLLGAKIKGSGLEDYIHVESVIGGGEEGRIIERFEI</sequence>
<dbReference type="PATRIC" id="fig|1685127.3.peg.1066"/>
<dbReference type="Pfam" id="PF01966">
    <property type="entry name" value="HD"/>
    <property type="match status" value="1"/>
</dbReference>
<evidence type="ECO:0000259" key="1">
    <source>
        <dbReference type="PROSITE" id="PS51831"/>
    </source>
</evidence>
<accession>A0A0M0BPI8</accession>
<dbReference type="InterPro" id="IPR039967">
    <property type="entry name" value="MJ1020-like"/>
</dbReference>
<dbReference type="InterPro" id="IPR006674">
    <property type="entry name" value="HD_domain"/>
</dbReference>
<dbReference type="Gene3D" id="1.10.3210.10">
    <property type="entry name" value="Hypothetical protein af1432"/>
    <property type="match status" value="1"/>
</dbReference>
<dbReference type="SUPFAM" id="SSF109604">
    <property type="entry name" value="HD-domain/PDEase-like"/>
    <property type="match status" value="1"/>
</dbReference>
<proteinExistence type="predicted"/>
<dbReference type="EMBL" id="LFWZ01000031">
    <property type="protein sequence ID" value="KON30462.1"/>
    <property type="molecule type" value="Genomic_DNA"/>
</dbReference>